<name>A0ABP6T566_9ACTN</name>
<feature type="compositionally biased region" description="Gly residues" evidence="2">
    <location>
        <begin position="348"/>
        <end position="357"/>
    </location>
</feature>
<keyword evidence="5" id="KW-1185">Reference proteome</keyword>
<comment type="similarity">
    <text evidence="1">Belongs to the Rv1128c/1148c/1588c/1702c/1945/3466 family.</text>
</comment>
<gene>
    <name evidence="4" type="ORF">GCM10020369_59230</name>
</gene>
<dbReference type="CDD" id="cd00085">
    <property type="entry name" value="HNHc"/>
    <property type="match status" value="1"/>
</dbReference>
<evidence type="ECO:0000313" key="5">
    <source>
        <dbReference type="Proteomes" id="UP001501676"/>
    </source>
</evidence>
<dbReference type="EMBL" id="BAAAYN010000043">
    <property type="protein sequence ID" value="GAA3393493.1"/>
    <property type="molecule type" value="Genomic_DNA"/>
</dbReference>
<dbReference type="Proteomes" id="UP001501676">
    <property type="component" value="Unassembled WGS sequence"/>
</dbReference>
<evidence type="ECO:0000256" key="1">
    <source>
        <dbReference type="ARBA" id="ARBA00023450"/>
    </source>
</evidence>
<dbReference type="Gene3D" id="1.10.30.50">
    <property type="match status" value="1"/>
</dbReference>
<feature type="region of interest" description="Disordered" evidence="2">
    <location>
        <begin position="329"/>
        <end position="379"/>
    </location>
</feature>
<comment type="caution">
    <text evidence="4">The sequence shown here is derived from an EMBL/GenBank/DDBJ whole genome shotgun (WGS) entry which is preliminary data.</text>
</comment>
<sequence>METGLGRLTAAADEVVTAADLAGCSDAALLERLRSLARIRSQVDAALVAAVGMVHQRGAVEYDGALSTKSWLQARLRLAPVESSDLVEVARHLADHPTFADDFRAGRVSLAHVRVAARLAKKIGPDHAADALEALLGPALSMDPAALKHVAKRIHVYLRPEDDDDPAPDEADRALYNAQTFDGTWDLAGTLTPEVGALAQTYLTAAAAKRGPEDDRAPCQRRHDAIAELFRAGLDAGHLPTHGGERPHLAVLVHAHDLQQQNTPHRKRRRLAPIRFDGDDALTALHAYPDDDPTPIPPDWATDPDPGLDTAAVDWDALLAIWADDADHNTAPDAGFPPDTGLPDTGLPGTGLPGTGLHGAALPESGLAPGPALPESGLAPGPALGEAIAAAVAGTGRRSHLPTPGMGGLTEYGGFLSSEAVRRLACDAGINRVVLDPHDIPINAGHRNRLPSPGLRRILAARDGGCRFHGCDRPPAWTQAHHVVHWADGGPTNLDNLILVCGYHHHLVHDHHWSLTFNGRELTIRRPDGTTLDPP</sequence>
<evidence type="ECO:0000313" key="4">
    <source>
        <dbReference type="EMBL" id="GAA3393493.1"/>
    </source>
</evidence>
<dbReference type="SMART" id="SM00507">
    <property type="entry name" value="HNHc"/>
    <property type="match status" value="1"/>
</dbReference>
<evidence type="ECO:0000256" key="2">
    <source>
        <dbReference type="SAM" id="MobiDB-lite"/>
    </source>
</evidence>
<organism evidence="4 5">
    <name type="scientific">Cryptosporangium minutisporangium</name>
    <dbReference type="NCBI Taxonomy" id="113569"/>
    <lineage>
        <taxon>Bacteria</taxon>
        <taxon>Bacillati</taxon>
        <taxon>Actinomycetota</taxon>
        <taxon>Actinomycetes</taxon>
        <taxon>Cryptosporangiales</taxon>
        <taxon>Cryptosporangiaceae</taxon>
        <taxon>Cryptosporangium</taxon>
    </lineage>
</organism>
<dbReference type="RefSeq" id="WP_345731536.1">
    <property type="nucleotide sequence ID" value="NZ_BAAAYN010000043.1"/>
</dbReference>
<feature type="compositionally biased region" description="Low complexity" evidence="2">
    <location>
        <begin position="337"/>
        <end position="347"/>
    </location>
</feature>
<feature type="domain" description="HNH nuclease" evidence="3">
    <location>
        <begin position="454"/>
        <end position="506"/>
    </location>
</feature>
<accession>A0ABP6T566</accession>
<proteinExistence type="inferred from homology"/>
<dbReference type="Pfam" id="PF01844">
    <property type="entry name" value="HNH"/>
    <property type="match status" value="1"/>
</dbReference>
<dbReference type="InterPro" id="IPR003615">
    <property type="entry name" value="HNH_nuc"/>
</dbReference>
<evidence type="ECO:0000259" key="3">
    <source>
        <dbReference type="SMART" id="SM00507"/>
    </source>
</evidence>
<dbReference type="InterPro" id="IPR002711">
    <property type="entry name" value="HNH"/>
</dbReference>
<dbReference type="InterPro" id="IPR003870">
    <property type="entry name" value="DUF222"/>
</dbReference>
<protein>
    <recommendedName>
        <fullName evidence="3">HNH nuclease domain-containing protein</fullName>
    </recommendedName>
</protein>
<dbReference type="Pfam" id="PF02720">
    <property type="entry name" value="DUF222"/>
    <property type="match status" value="2"/>
</dbReference>
<reference evidence="5" key="1">
    <citation type="journal article" date="2019" name="Int. J. Syst. Evol. Microbiol.">
        <title>The Global Catalogue of Microorganisms (GCM) 10K type strain sequencing project: providing services to taxonomists for standard genome sequencing and annotation.</title>
        <authorList>
            <consortium name="The Broad Institute Genomics Platform"/>
            <consortium name="The Broad Institute Genome Sequencing Center for Infectious Disease"/>
            <person name="Wu L."/>
            <person name="Ma J."/>
        </authorList>
    </citation>
    <scope>NUCLEOTIDE SEQUENCE [LARGE SCALE GENOMIC DNA]</scope>
    <source>
        <strain evidence="5">JCM 9458</strain>
    </source>
</reference>